<reference evidence="2" key="1">
    <citation type="journal article" date="2021" name="Open Biol.">
        <title>Shared evolutionary footprints suggest mitochondrial oxidative damage underlies multiple complex I losses in fungi.</title>
        <authorList>
            <person name="Schikora-Tamarit M.A."/>
            <person name="Marcet-Houben M."/>
            <person name="Nosek J."/>
            <person name="Gabaldon T."/>
        </authorList>
    </citation>
    <scope>NUCLEOTIDE SEQUENCE</scope>
    <source>
        <strain evidence="2">CBS2887</strain>
    </source>
</reference>
<feature type="compositionally biased region" description="Polar residues" evidence="1">
    <location>
        <begin position="58"/>
        <end position="70"/>
    </location>
</feature>
<accession>A0A9P8TDF5</accession>
<feature type="non-terminal residue" evidence="2">
    <location>
        <position position="1"/>
    </location>
</feature>
<sequence>CLSNSNSSSSSLSFSSSSAALSSSEALVLENSIKLAKAALLDSNSSAVPTSIEPEPSKITTRSAESIKLN</sequence>
<protein>
    <submittedName>
        <fullName evidence="2">Uncharacterized protein</fullName>
    </submittedName>
</protein>
<organism evidence="2 3">
    <name type="scientific">Wickerhamomyces pijperi</name>
    <name type="common">Yeast</name>
    <name type="synonym">Pichia pijperi</name>
    <dbReference type="NCBI Taxonomy" id="599730"/>
    <lineage>
        <taxon>Eukaryota</taxon>
        <taxon>Fungi</taxon>
        <taxon>Dikarya</taxon>
        <taxon>Ascomycota</taxon>
        <taxon>Saccharomycotina</taxon>
        <taxon>Saccharomycetes</taxon>
        <taxon>Phaffomycetales</taxon>
        <taxon>Wickerhamomycetaceae</taxon>
        <taxon>Wickerhamomyces</taxon>
    </lineage>
</organism>
<gene>
    <name evidence="2" type="ORF">WICPIJ_009641</name>
</gene>
<dbReference type="AlphaFoldDB" id="A0A9P8TDF5"/>
<reference evidence="2" key="2">
    <citation type="submission" date="2021-01" db="EMBL/GenBank/DDBJ databases">
        <authorList>
            <person name="Schikora-Tamarit M.A."/>
        </authorList>
    </citation>
    <scope>NUCLEOTIDE SEQUENCE</scope>
    <source>
        <strain evidence="2">CBS2887</strain>
    </source>
</reference>
<feature type="region of interest" description="Disordered" evidence="1">
    <location>
        <begin position="43"/>
        <end position="70"/>
    </location>
</feature>
<dbReference type="Proteomes" id="UP000774326">
    <property type="component" value="Unassembled WGS sequence"/>
</dbReference>
<proteinExistence type="predicted"/>
<evidence type="ECO:0000313" key="3">
    <source>
        <dbReference type="Proteomes" id="UP000774326"/>
    </source>
</evidence>
<keyword evidence="3" id="KW-1185">Reference proteome</keyword>
<name>A0A9P8TDF5_WICPI</name>
<comment type="caution">
    <text evidence="2">The sequence shown here is derived from an EMBL/GenBank/DDBJ whole genome shotgun (WGS) entry which is preliminary data.</text>
</comment>
<dbReference type="EMBL" id="JAEUBG010005558">
    <property type="protein sequence ID" value="KAH3674241.1"/>
    <property type="molecule type" value="Genomic_DNA"/>
</dbReference>
<evidence type="ECO:0000313" key="2">
    <source>
        <dbReference type="EMBL" id="KAH3674241.1"/>
    </source>
</evidence>
<evidence type="ECO:0000256" key="1">
    <source>
        <dbReference type="SAM" id="MobiDB-lite"/>
    </source>
</evidence>